<keyword evidence="3" id="KW-0732">Signal</keyword>
<sequence>MAGRRWMSVWYILTAPLMLWDAGYCLMRPRSMVGGDLHWIWPVYDFYGKVDHVYGVQAFENGDGFANAAAVLNVIENIFAILYLWFTHICPSEFAPLAGYTGSAMTLAKTLLYVFQEYFCGFCAIGHNTLSGMVLYWILPNLAWTTISILIMYHLGKDIQSAMKTASSLSTTTSPPSSNGLNKQSNGHARNSSSKCEK</sequence>
<dbReference type="OrthoDB" id="60858at2759"/>
<gene>
    <name evidence="4" type="ORF">GYMLUDRAFT_233356</name>
</gene>
<feature type="transmembrane region" description="Helical" evidence="2">
    <location>
        <begin position="65"/>
        <end position="85"/>
    </location>
</feature>
<feature type="signal peptide" evidence="3">
    <location>
        <begin position="1"/>
        <end position="25"/>
    </location>
</feature>
<feature type="chain" id="PRO_5002208582" description="EXPERA domain-containing protein" evidence="3">
    <location>
        <begin position="26"/>
        <end position="198"/>
    </location>
</feature>
<organism evidence="4 5">
    <name type="scientific">Collybiopsis luxurians FD-317 M1</name>
    <dbReference type="NCBI Taxonomy" id="944289"/>
    <lineage>
        <taxon>Eukaryota</taxon>
        <taxon>Fungi</taxon>
        <taxon>Dikarya</taxon>
        <taxon>Basidiomycota</taxon>
        <taxon>Agaricomycotina</taxon>
        <taxon>Agaricomycetes</taxon>
        <taxon>Agaricomycetidae</taxon>
        <taxon>Agaricales</taxon>
        <taxon>Marasmiineae</taxon>
        <taxon>Omphalotaceae</taxon>
        <taxon>Collybiopsis</taxon>
        <taxon>Collybiopsis luxurians</taxon>
    </lineage>
</organism>
<keyword evidence="2" id="KW-0812">Transmembrane</keyword>
<evidence type="ECO:0000256" key="1">
    <source>
        <dbReference type="SAM" id="MobiDB-lite"/>
    </source>
</evidence>
<keyword evidence="2" id="KW-1133">Transmembrane helix</keyword>
<reference evidence="4 5" key="1">
    <citation type="submission" date="2014-04" db="EMBL/GenBank/DDBJ databases">
        <title>Evolutionary Origins and Diversification of the Mycorrhizal Mutualists.</title>
        <authorList>
            <consortium name="DOE Joint Genome Institute"/>
            <consortium name="Mycorrhizal Genomics Consortium"/>
            <person name="Kohler A."/>
            <person name="Kuo A."/>
            <person name="Nagy L.G."/>
            <person name="Floudas D."/>
            <person name="Copeland A."/>
            <person name="Barry K.W."/>
            <person name="Cichocki N."/>
            <person name="Veneault-Fourrey C."/>
            <person name="LaButti K."/>
            <person name="Lindquist E.A."/>
            <person name="Lipzen A."/>
            <person name="Lundell T."/>
            <person name="Morin E."/>
            <person name="Murat C."/>
            <person name="Riley R."/>
            <person name="Ohm R."/>
            <person name="Sun H."/>
            <person name="Tunlid A."/>
            <person name="Henrissat B."/>
            <person name="Grigoriev I.V."/>
            <person name="Hibbett D.S."/>
            <person name="Martin F."/>
        </authorList>
    </citation>
    <scope>NUCLEOTIDE SEQUENCE [LARGE SCALE GENOMIC DNA]</scope>
    <source>
        <strain evidence="4 5">FD-317 M1</strain>
    </source>
</reference>
<evidence type="ECO:0000256" key="3">
    <source>
        <dbReference type="SAM" id="SignalP"/>
    </source>
</evidence>
<dbReference type="PANTHER" id="PTHR37919:SF2">
    <property type="entry name" value="EXPERA DOMAIN-CONTAINING PROTEIN"/>
    <property type="match status" value="1"/>
</dbReference>
<feature type="transmembrane region" description="Helical" evidence="2">
    <location>
        <begin position="135"/>
        <end position="155"/>
    </location>
</feature>
<evidence type="ECO:0008006" key="6">
    <source>
        <dbReference type="Google" id="ProtNLM"/>
    </source>
</evidence>
<evidence type="ECO:0000313" key="5">
    <source>
        <dbReference type="Proteomes" id="UP000053593"/>
    </source>
</evidence>
<proteinExistence type="predicted"/>
<dbReference type="Proteomes" id="UP000053593">
    <property type="component" value="Unassembled WGS sequence"/>
</dbReference>
<accession>A0A0D0CCN6</accession>
<feature type="compositionally biased region" description="Low complexity" evidence="1">
    <location>
        <begin position="168"/>
        <end position="178"/>
    </location>
</feature>
<keyword evidence="2" id="KW-0472">Membrane</keyword>
<feature type="compositionally biased region" description="Polar residues" evidence="1">
    <location>
        <begin position="179"/>
        <end position="198"/>
    </location>
</feature>
<dbReference type="HOGENOM" id="CLU_076143_0_0_1"/>
<feature type="region of interest" description="Disordered" evidence="1">
    <location>
        <begin position="168"/>
        <end position="198"/>
    </location>
</feature>
<evidence type="ECO:0000256" key="2">
    <source>
        <dbReference type="SAM" id="Phobius"/>
    </source>
</evidence>
<evidence type="ECO:0000313" key="4">
    <source>
        <dbReference type="EMBL" id="KIK52678.1"/>
    </source>
</evidence>
<keyword evidence="5" id="KW-1185">Reference proteome</keyword>
<name>A0A0D0CCN6_9AGAR</name>
<feature type="transmembrane region" description="Helical" evidence="2">
    <location>
        <begin position="97"/>
        <end position="115"/>
    </location>
</feature>
<protein>
    <recommendedName>
        <fullName evidence="6">EXPERA domain-containing protein</fullName>
    </recommendedName>
</protein>
<dbReference type="EMBL" id="KN834839">
    <property type="protein sequence ID" value="KIK52678.1"/>
    <property type="molecule type" value="Genomic_DNA"/>
</dbReference>
<dbReference type="PANTHER" id="PTHR37919">
    <property type="entry name" value="PROTEIN CBG05606"/>
    <property type="match status" value="1"/>
</dbReference>
<dbReference type="AlphaFoldDB" id="A0A0D0CCN6"/>